<dbReference type="SUPFAM" id="SSF49777">
    <property type="entry name" value="PEBP-like"/>
    <property type="match status" value="1"/>
</dbReference>
<protein>
    <submittedName>
        <fullName evidence="1">Raf kinase inhibitor-like protein, YbhB/YbcL family</fullName>
    </submittedName>
</protein>
<dbReference type="Gene3D" id="3.90.280.10">
    <property type="entry name" value="PEBP-like"/>
    <property type="match status" value="1"/>
</dbReference>
<name>A0A1N7STF8_9BURK</name>
<accession>A0A1N7STF8</accession>
<dbReference type="AlphaFoldDB" id="A0A1N7STF8"/>
<gene>
    <name evidence="1" type="ORF">BN2476_930051</name>
</gene>
<dbReference type="EMBL" id="CYGY02000093">
    <property type="protein sequence ID" value="SIT50753.1"/>
    <property type="molecule type" value="Genomic_DNA"/>
</dbReference>
<dbReference type="InterPro" id="IPR036610">
    <property type="entry name" value="PEBP-like_sf"/>
</dbReference>
<dbReference type="Proteomes" id="UP000195569">
    <property type="component" value="Unassembled WGS sequence"/>
</dbReference>
<proteinExistence type="predicted"/>
<comment type="caution">
    <text evidence="1">The sequence shown here is derived from an EMBL/GenBank/DDBJ whole genome shotgun (WGS) entry which is preliminary data.</text>
</comment>
<keyword evidence="1" id="KW-0649">Protein kinase inhibitor</keyword>
<evidence type="ECO:0000313" key="2">
    <source>
        <dbReference type="Proteomes" id="UP000195569"/>
    </source>
</evidence>
<sequence length="40" mass="4521">MNLTLFSSALRNGDEILKRYTCQGVDVSPPVEWYGMLTNT</sequence>
<keyword evidence="2" id="KW-1185">Reference proteome</keyword>
<organism evidence="1 2">
    <name type="scientific">Paraburkholderia piptadeniae</name>
    <dbReference type="NCBI Taxonomy" id="1701573"/>
    <lineage>
        <taxon>Bacteria</taxon>
        <taxon>Pseudomonadati</taxon>
        <taxon>Pseudomonadota</taxon>
        <taxon>Betaproteobacteria</taxon>
        <taxon>Burkholderiales</taxon>
        <taxon>Burkholderiaceae</taxon>
        <taxon>Paraburkholderia</taxon>
    </lineage>
</organism>
<reference evidence="1" key="1">
    <citation type="submission" date="2016-12" db="EMBL/GenBank/DDBJ databases">
        <authorList>
            <person name="Moulin L."/>
        </authorList>
    </citation>
    <scope>NUCLEOTIDE SEQUENCE [LARGE SCALE GENOMIC DNA]</scope>
    <source>
        <strain evidence="1">STM 7183</strain>
    </source>
</reference>
<evidence type="ECO:0000313" key="1">
    <source>
        <dbReference type="EMBL" id="SIT50753.1"/>
    </source>
</evidence>